<feature type="chain" id="PRO_5039186850" evidence="5">
    <location>
        <begin position="25"/>
        <end position="338"/>
    </location>
</feature>
<evidence type="ECO:0000256" key="4">
    <source>
        <dbReference type="ARBA" id="ARBA00022729"/>
    </source>
</evidence>
<dbReference type="PROSITE" id="PS51318">
    <property type="entry name" value="TAT"/>
    <property type="match status" value="1"/>
</dbReference>
<evidence type="ECO:0000313" key="8">
    <source>
        <dbReference type="Proteomes" id="UP000286208"/>
    </source>
</evidence>
<dbReference type="Gene3D" id="3.40.50.1980">
    <property type="entry name" value="Nitrogenase molybdenum iron protein domain"/>
    <property type="match status" value="2"/>
</dbReference>
<evidence type="ECO:0000256" key="5">
    <source>
        <dbReference type="SAM" id="SignalP"/>
    </source>
</evidence>
<dbReference type="InterPro" id="IPR002491">
    <property type="entry name" value="ABC_transptr_periplasmic_BD"/>
</dbReference>
<organism evidence="7 8">
    <name type="scientific">Prescottella agglutinans</name>
    <dbReference type="NCBI Taxonomy" id="1644129"/>
    <lineage>
        <taxon>Bacteria</taxon>
        <taxon>Bacillati</taxon>
        <taxon>Actinomycetota</taxon>
        <taxon>Actinomycetes</taxon>
        <taxon>Mycobacteriales</taxon>
        <taxon>Nocardiaceae</taxon>
        <taxon>Prescottella</taxon>
    </lineage>
</organism>
<proteinExistence type="inferred from homology"/>
<keyword evidence="3" id="KW-0813">Transport</keyword>
<dbReference type="RefSeq" id="WP_127915764.1">
    <property type="nucleotide sequence ID" value="NZ_RKLP01000004.1"/>
</dbReference>
<dbReference type="SUPFAM" id="SSF53807">
    <property type="entry name" value="Helical backbone' metal receptor"/>
    <property type="match status" value="1"/>
</dbReference>
<evidence type="ECO:0000256" key="1">
    <source>
        <dbReference type="ARBA" id="ARBA00004196"/>
    </source>
</evidence>
<dbReference type="InterPro" id="IPR006311">
    <property type="entry name" value="TAT_signal"/>
</dbReference>
<dbReference type="EMBL" id="RKLP01000004">
    <property type="protein sequence ID" value="RVW09626.1"/>
    <property type="molecule type" value="Genomic_DNA"/>
</dbReference>
<dbReference type="Pfam" id="PF01497">
    <property type="entry name" value="Peripla_BP_2"/>
    <property type="match status" value="1"/>
</dbReference>
<dbReference type="PANTHER" id="PTHR30532:SF24">
    <property type="entry name" value="FERRIC ENTEROBACTIN-BINDING PERIPLASMIC PROTEIN FEPB"/>
    <property type="match status" value="1"/>
</dbReference>
<dbReference type="PANTHER" id="PTHR30532">
    <property type="entry name" value="IRON III DICITRATE-BINDING PERIPLASMIC PROTEIN"/>
    <property type="match status" value="1"/>
</dbReference>
<comment type="subcellular location">
    <subcellularLocation>
        <location evidence="1">Cell envelope</location>
    </subcellularLocation>
</comment>
<dbReference type="InterPro" id="IPR051313">
    <property type="entry name" value="Bact_iron-sidero_bind"/>
</dbReference>
<protein>
    <submittedName>
        <fullName evidence="7">Iron-siderophore ABC transporter substrate-binding protein</fullName>
    </submittedName>
</protein>
<evidence type="ECO:0000259" key="6">
    <source>
        <dbReference type="PROSITE" id="PS50983"/>
    </source>
</evidence>
<name>A0A3S3AJC7_9NOCA</name>
<keyword evidence="8" id="KW-1185">Reference proteome</keyword>
<accession>A0A3S3AJC7</accession>
<dbReference type="PROSITE" id="PS50983">
    <property type="entry name" value="FE_B12_PBP"/>
    <property type="match status" value="1"/>
</dbReference>
<feature type="signal peptide" evidence="5">
    <location>
        <begin position="1"/>
        <end position="24"/>
    </location>
</feature>
<comment type="similarity">
    <text evidence="2">Belongs to the bacterial solute-binding protein 8 family.</text>
</comment>
<evidence type="ECO:0000256" key="2">
    <source>
        <dbReference type="ARBA" id="ARBA00008814"/>
    </source>
</evidence>
<feature type="domain" description="Fe/B12 periplasmic-binding" evidence="6">
    <location>
        <begin position="62"/>
        <end position="334"/>
    </location>
</feature>
<evidence type="ECO:0000256" key="3">
    <source>
        <dbReference type="ARBA" id="ARBA00022448"/>
    </source>
</evidence>
<gene>
    <name evidence="7" type="ORF">EGT67_09155</name>
</gene>
<dbReference type="PROSITE" id="PS51257">
    <property type="entry name" value="PROKAR_LIPOPROTEIN"/>
    <property type="match status" value="1"/>
</dbReference>
<dbReference type="GO" id="GO:1901678">
    <property type="term" value="P:iron coordination entity transport"/>
    <property type="evidence" value="ECO:0007669"/>
    <property type="project" value="UniProtKB-ARBA"/>
</dbReference>
<dbReference type="AlphaFoldDB" id="A0A3S3AJC7"/>
<sequence>MFALTTRRKLVTAVAALGATALLASCSSSDSDASAASSSDGAFPVTIANTFGSTTIESAPERLVTLGWNAQDVVYALGETPVGMPKYTYGAEANGVMPWLQGKFDPSQTTLLDAATSTPVEAIATLSPDVVLAPYEGFDKATYDQLSAVAPTVAYPDKAWQTTWQDQTTLIGQALGKSDEATELIDGMNTMLADTAAAHPEYAGKTLSVINLDTTNGQVNVYKPTDPRVQILTQLGFVNSPGVEKLAASSDPDNFFVDISSERISEVDADVVVVFVSDTAEAEKNPAYASLGAVKRGTAVALSDTKIIAGLSQTSVLATPWVIDQLTPQLTAAANKVV</sequence>
<reference evidence="7 8" key="1">
    <citation type="submission" date="2018-11" db="EMBL/GenBank/DDBJ databases">
        <title>Rhodococcus spongicola sp. nov. and Rhodococcus xishaensis sp. nov. from marine sponges.</title>
        <authorList>
            <person name="Li L."/>
            <person name="Lin H.W."/>
        </authorList>
    </citation>
    <scope>NUCLEOTIDE SEQUENCE [LARGE SCALE GENOMIC DNA]</scope>
    <source>
        <strain evidence="7 8">CCTCC AB2014297</strain>
    </source>
</reference>
<keyword evidence="4 5" id="KW-0732">Signal</keyword>
<dbReference type="Proteomes" id="UP000286208">
    <property type="component" value="Unassembled WGS sequence"/>
</dbReference>
<evidence type="ECO:0000313" key="7">
    <source>
        <dbReference type="EMBL" id="RVW09626.1"/>
    </source>
</evidence>
<dbReference type="CDD" id="cd01146">
    <property type="entry name" value="FhuD"/>
    <property type="match status" value="1"/>
</dbReference>
<dbReference type="OrthoDB" id="1846031at2"/>
<dbReference type="GO" id="GO:0030288">
    <property type="term" value="C:outer membrane-bounded periplasmic space"/>
    <property type="evidence" value="ECO:0007669"/>
    <property type="project" value="TreeGrafter"/>
</dbReference>
<comment type="caution">
    <text evidence="7">The sequence shown here is derived from an EMBL/GenBank/DDBJ whole genome shotgun (WGS) entry which is preliminary data.</text>
</comment>